<evidence type="ECO:0000256" key="4">
    <source>
        <dbReference type="ARBA" id="ARBA00005189"/>
    </source>
</evidence>
<dbReference type="Pfam" id="PF01148">
    <property type="entry name" value="CTP_transf_1"/>
    <property type="match status" value="1"/>
</dbReference>
<dbReference type="GO" id="GO:0005886">
    <property type="term" value="C:plasma membrane"/>
    <property type="evidence" value="ECO:0007669"/>
    <property type="project" value="UniProtKB-SubCell"/>
</dbReference>
<keyword evidence="10 18" id="KW-0808">Transferase</keyword>
<evidence type="ECO:0000256" key="17">
    <source>
        <dbReference type="ARBA" id="ARBA00023264"/>
    </source>
</evidence>
<comment type="subcellular location">
    <subcellularLocation>
        <location evidence="2">Cell membrane</location>
        <topology evidence="2">Multi-pass membrane protein</topology>
    </subcellularLocation>
</comment>
<dbReference type="EC" id="2.7.7.41" evidence="6 18"/>
<comment type="pathway">
    <text evidence="3 18">Phospholipid metabolism; CDP-diacylglycerol biosynthesis; CDP-diacylglycerol from sn-glycerol 3-phosphate: step 3/3.</text>
</comment>
<keyword evidence="14" id="KW-0443">Lipid metabolism</keyword>
<evidence type="ECO:0000256" key="7">
    <source>
        <dbReference type="ARBA" id="ARBA00019373"/>
    </source>
</evidence>
<evidence type="ECO:0000256" key="13">
    <source>
        <dbReference type="ARBA" id="ARBA00022989"/>
    </source>
</evidence>
<evidence type="ECO:0000256" key="3">
    <source>
        <dbReference type="ARBA" id="ARBA00005119"/>
    </source>
</evidence>
<accession>A0A368L7H7</accession>
<gene>
    <name evidence="20" type="ORF">DU000_02300</name>
</gene>
<comment type="caution">
    <text evidence="20">The sequence shown here is derived from an EMBL/GenBank/DDBJ whole genome shotgun (WGS) entry which is preliminary data.</text>
</comment>
<evidence type="ECO:0000256" key="16">
    <source>
        <dbReference type="ARBA" id="ARBA00023209"/>
    </source>
</evidence>
<keyword evidence="9" id="KW-0444">Lipid biosynthesis</keyword>
<evidence type="ECO:0000313" key="21">
    <source>
        <dbReference type="Proteomes" id="UP000252357"/>
    </source>
</evidence>
<dbReference type="InterPro" id="IPR000374">
    <property type="entry name" value="PC_trans"/>
</dbReference>
<evidence type="ECO:0000313" key="20">
    <source>
        <dbReference type="EMBL" id="RCS59574.1"/>
    </source>
</evidence>
<feature type="transmembrane region" description="Helical" evidence="19">
    <location>
        <begin position="149"/>
        <end position="170"/>
    </location>
</feature>
<protein>
    <recommendedName>
        <fullName evidence="7 18">Phosphatidate cytidylyltransferase</fullName>
        <ecNumber evidence="6 18">2.7.7.41</ecNumber>
    </recommendedName>
</protein>
<feature type="transmembrane region" description="Helical" evidence="19">
    <location>
        <begin position="191"/>
        <end position="211"/>
    </location>
</feature>
<keyword evidence="8" id="KW-1003">Cell membrane</keyword>
<proteinExistence type="inferred from homology"/>
<comment type="catalytic activity">
    <reaction evidence="1 18">
        <text>a 1,2-diacyl-sn-glycero-3-phosphate + CTP + H(+) = a CDP-1,2-diacyl-sn-glycerol + diphosphate</text>
        <dbReference type="Rhea" id="RHEA:16229"/>
        <dbReference type="ChEBI" id="CHEBI:15378"/>
        <dbReference type="ChEBI" id="CHEBI:33019"/>
        <dbReference type="ChEBI" id="CHEBI:37563"/>
        <dbReference type="ChEBI" id="CHEBI:58332"/>
        <dbReference type="ChEBI" id="CHEBI:58608"/>
        <dbReference type="EC" id="2.7.7.41"/>
    </reaction>
</comment>
<evidence type="ECO:0000256" key="10">
    <source>
        <dbReference type="ARBA" id="ARBA00022679"/>
    </source>
</evidence>
<keyword evidence="16" id="KW-0594">Phospholipid biosynthesis</keyword>
<evidence type="ECO:0000256" key="19">
    <source>
        <dbReference type="SAM" id="Phobius"/>
    </source>
</evidence>
<dbReference type="PANTHER" id="PTHR46382:SF1">
    <property type="entry name" value="PHOSPHATIDATE CYTIDYLYLTRANSFERASE"/>
    <property type="match status" value="1"/>
</dbReference>
<comment type="pathway">
    <text evidence="4">Lipid metabolism.</text>
</comment>
<evidence type="ECO:0000256" key="8">
    <source>
        <dbReference type="ARBA" id="ARBA00022475"/>
    </source>
</evidence>
<keyword evidence="17" id="KW-1208">Phospholipid metabolism</keyword>
<evidence type="ECO:0000256" key="12">
    <source>
        <dbReference type="ARBA" id="ARBA00022695"/>
    </source>
</evidence>
<dbReference type="GO" id="GO:0016024">
    <property type="term" value="P:CDP-diacylglycerol biosynthetic process"/>
    <property type="evidence" value="ECO:0007669"/>
    <property type="project" value="UniProtKB-UniPathway"/>
</dbReference>
<evidence type="ECO:0000256" key="9">
    <source>
        <dbReference type="ARBA" id="ARBA00022516"/>
    </source>
</evidence>
<evidence type="ECO:0000256" key="2">
    <source>
        <dbReference type="ARBA" id="ARBA00004651"/>
    </source>
</evidence>
<reference evidence="20 21" key="1">
    <citation type="journal article" date="2018" name="Int. J. Syst. Evol. Microbiol.">
        <title>Parvibium lacunae gen. nov., sp. nov., a new member of the family Alcaligenaceae isolated from a freshwater pond.</title>
        <authorList>
            <person name="Chen W.M."/>
            <person name="Xie P.B."/>
            <person name="Hsu M.Y."/>
            <person name="Sheu S.Y."/>
        </authorList>
    </citation>
    <scope>NUCLEOTIDE SEQUENCE [LARGE SCALE GENOMIC DNA]</scope>
    <source>
        <strain evidence="20 21">KMB9</strain>
    </source>
</reference>
<dbReference type="GO" id="GO:0004605">
    <property type="term" value="F:phosphatidate cytidylyltransferase activity"/>
    <property type="evidence" value="ECO:0007669"/>
    <property type="project" value="UniProtKB-EC"/>
</dbReference>
<keyword evidence="21" id="KW-1185">Reference proteome</keyword>
<dbReference type="PANTHER" id="PTHR46382">
    <property type="entry name" value="PHOSPHATIDATE CYTIDYLYLTRANSFERASE"/>
    <property type="match status" value="1"/>
</dbReference>
<keyword evidence="11 18" id="KW-0812">Transmembrane</keyword>
<organism evidence="20 21">
    <name type="scientific">Parvibium lacunae</name>
    <dbReference type="NCBI Taxonomy" id="1888893"/>
    <lineage>
        <taxon>Bacteria</taxon>
        <taxon>Pseudomonadati</taxon>
        <taxon>Pseudomonadota</taxon>
        <taxon>Betaproteobacteria</taxon>
        <taxon>Burkholderiales</taxon>
        <taxon>Alcaligenaceae</taxon>
        <taxon>Parvibium</taxon>
    </lineage>
</organism>
<evidence type="ECO:0000256" key="1">
    <source>
        <dbReference type="ARBA" id="ARBA00001698"/>
    </source>
</evidence>
<dbReference type="EMBL" id="QPGB01000001">
    <property type="protein sequence ID" value="RCS59574.1"/>
    <property type="molecule type" value="Genomic_DNA"/>
</dbReference>
<feature type="transmembrane region" description="Helical" evidence="19">
    <location>
        <begin position="223"/>
        <end position="244"/>
    </location>
</feature>
<dbReference type="AlphaFoldDB" id="A0A368L7H7"/>
<feature type="transmembrane region" description="Helical" evidence="19">
    <location>
        <begin position="12"/>
        <end position="30"/>
    </location>
</feature>
<evidence type="ECO:0000256" key="15">
    <source>
        <dbReference type="ARBA" id="ARBA00023136"/>
    </source>
</evidence>
<evidence type="ECO:0000256" key="6">
    <source>
        <dbReference type="ARBA" id="ARBA00012487"/>
    </source>
</evidence>
<feature type="transmembrane region" description="Helical" evidence="19">
    <location>
        <begin position="36"/>
        <end position="54"/>
    </location>
</feature>
<dbReference type="Proteomes" id="UP000252357">
    <property type="component" value="Unassembled WGS sequence"/>
</dbReference>
<dbReference type="UniPathway" id="UPA00557">
    <property type="reaction ID" value="UER00614"/>
</dbReference>
<feature type="transmembrane region" description="Helical" evidence="19">
    <location>
        <begin position="100"/>
        <end position="119"/>
    </location>
</feature>
<keyword evidence="12 18" id="KW-0548">Nucleotidyltransferase</keyword>
<evidence type="ECO:0000256" key="14">
    <source>
        <dbReference type="ARBA" id="ARBA00023098"/>
    </source>
</evidence>
<keyword evidence="15 19" id="KW-0472">Membrane</keyword>
<comment type="similarity">
    <text evidence="5 18">Belongs to the CDS family.</text>
</comment>
<evidence type="ECO:0000256" key="5">
    <source>
        <dbReference type="ARBA" id="ARBA00010185"/>
    </source>
</evidence>
<feature type="transmembrane region" description="Helical" evidence="19">
    <location>
        <begin position="75"/>
        <end position="94"/>
    </location>
</feature>
<sequence>MGYADPVIGETMLIRRLFTAAALAAVLLPILFLGSAWWWASVTLIFLLAASWEWQRLIKPMPFQLSRVMTWPRGVVVMAVIGGLTLYGLFSNITPAYFDLFLYCAVSLFWIVAAIPLMRYQQVHRLSLWVVLFLLLAAWWAVIAARAIGIGYLLSIIFLVIAADSFAYFVGRAIGRHKLAPTISPGKTIEGVLGGAVGVLLTAAIFIQYVPWDNFFRLSWQKLGYFACLPWLTLLFFSVVGDLFESALKRAVNVKDSSQLLPGHGGVLDRIDALLPTLPLAMLITYFLNQL</sequence>
<evidence type="ECO:0000256" key="18">
    <source>
        <dbReference type="RuleBase" id="RU003938"/>
    </source>
</evidence>
<keyword evidence="13 19" id="KW-1133">Transmembrane helix</keyword>
<feature type="transmembrane region" description="Helical" evidence="19">
    <location>
        <begin position="126"/>
        <end position="143"/>
    </location>
</feature>
<dbReference type="PROSITE" id="PS01315">
    <property type="entry name" value="CDS"/>
    <property type="match status" value="1"/>
</dbReference>
<evidence type="ECO:0000256" key="11">
    <source>
        <dbReference type="ARBA" id="ARBA00022692"/>
    </source>
</evidence>
<name>A0A368L7H7_9BURK</name>